<dbReference type="PANTHER" id="PTHR21549:SF1">
    <property type="entry name" value="COILED-COIL DOMAIN-CONTAINING PROTEIN 148"/>
    <property type="match status" value="1"/>
</dbReference>
<keyword evidence="1 2" id="KW-0175">Coiled coil</keyword>
<accession>A0AAU9K968</accession>
<proteinExistence type="predicted"/>
<sequence length="508" mass="60160">MHHMQTLKQRRAALEADLGVFIEEKGLKAIIEEEKGLSDERDEFSDGIRTEISGCKEILESLKVQWNHIFALKNQGKSAEARKIWKDRIETVRQFLEEINAHFKERSEYLKESQNDIEMPNLQIDEESPEPDQFLETIPIGVPGINTESIKSEYSKALAIVNETFELQLQQIEEAVQNWPQDSHEKFMAVYKQYIENGKPRERYMEMLRFHFPTLSRQELENHDRVVEKIRWNKKHRKNILKDWIRHRVALKEAAENMLASIMDAAIERFNKELEFVKQQKQLDRLGKEIDEKRPEYLQKLEEKQRKEQELKQKELEENQKKIESSKIHQEIIKKQAGEYKEKKLKIASQEKTLKVQKEIQENSKQKELIIKNKPKVNERQVKAKIKQQEIQDKKEQKRIEQIIDNQRIEAAVQAYSHIPQVELDRERVQQNTKSKEAKFVKYDKADQVKLFPQTGFTAENLMKDMRYRISSMLNDAGLASTEYGKRIINAAPPMREPRRDTVGTLKF</sequence>
<gene>
    <name evidence="3" type="ORF">BSTOLATCC_MIC59502</name>
</gene>
<evidence type="ECO:0000256" key="2">
    <source>
        <dbReference type="SAM" id="Coils"/>
    </source>
</evidence>
<protein>
    <submittedName>
        <fullName evidence="3">Uncharacterized protein</fullName>
    </submittedName>
</protein>
<organism evidence="3 4">
    <name type="scientific">Blepharisma stoltei</name>
    <dbReference type="NCBI Taxonomy" id="1481888"/>
    <lineage>
        <taxon>Eukaryota</taxon>
        <taxon>Sar</taxon>
        <taxon>Alveolata</taxon>
        <taxon>Ciliophora</taxon>
        <taxon>Postciliodesmatophora</taxon>
        <taxon>Heterotrichea</taxon>
        <taxon>Heterotrichida</taxon>
        <taxon>Blepharismidae</taxon>
        <taxon>Blepharisma</taxon>
    </lineage>
</organism>
<reference evidence="3" key="1">
    <citation type="submission" date="2021-09" db="EMBL/GenBank/DDBJ databases">
        <authorList>
            <consortium name="AG Swart"/>
            <person name="Singh M."/>
            <person name="Singh A."/>
            <person name="Seah K."/>
            <person name="Emmerich C."/>
        </authorList>
    </citation>
    <scope>NUCLEOTIDE SEQUENCE</scope>
    <source>
        <strain evidence="3">ATCC30299</strain>
    </source>
</reference>
<evidence type="ECO:0000313" key="3">
    <source>
        <dbReference type="EMBL" id="CAG9333686.1"/>
    </source>
</evidence>
<dbReference type="PANTHER" id="PTHR21549">
    <property type="entry name" value="MUTATED IN BLADDER CANCER 1"/>
    <property type="match status" value="1"/>
</dbReference>
<keyword evidence="4" id="KW-1185">Reference proteome</keyword>
<name>A0AAU9K968_9CILI</name>
<evidence type="ECO:0000313" key="4">
    <source>
        <dbReference type="Proteomes" id="UP001162131"/>
    </source>
</evidence>
<dbReference type="InterPro" id="IPR039902">
    <property type="entry name" value="CCDC148/CCDC112"/>
</dbReference>
<dbReference type="EMBL" id="CAJZBQ010000057">
    <property type="protein sequence ID" value="CAG9333686.1"/>
    <property type="molecule type" value="Genomic_DNA"/>
</dbReference>
<feature type="coiled-coil region" evidence="2">
    <location>
        <begin position="294"/>
        <end position="326"/>
    </location>
</feature>
<dbReference type="AlphaFoldDB" id="A0AAU9K968"/>
<evidence type="ECO:0000256" key="1">
    <source>
        <dbReference type="ARBA" id="ARBA00023054"/>
    </source>
</evidence>
<dbReference type="Proteomes" id="UP001162131">
    <property type="component" value="Unassembled WGS sequence"/>
</dbReference>
<comment type="caution">
    <text evidence="3">The sequence shown here is derived from an EMBL/GenBank/DDBJ whole genome shotgun (WGS) entry which is preliminary data.</text>
</comment>